<dbReference type="Proteomes" id="UP000625527">
    <property type="component" value="Unassembled WGS sequence"/>
</dbReference>
<evidence type="ECO:0000256" key="1">
    <source>
        <dbReference type="SAM" id="MobiDB-lite"/>
    </source>
</evidence>
<dbReference type="InterPro" id="IPR014862">
    <property type="entry name" value="TrwC"/>
</dbReference>
<organism evidence="3 4">
    <name type="scientific">Myceligenerans pegani</name>
    <dbReference type="NCBI Taxonomy" id="2776917"/>
    <lineage>
        <taxon>Bacteria</taxon>
        <taxon>Bacillati</taxon>
        <taxon>Actinomycetota</taxon>
        <taxon>Actinomycetes</taxon>
        <taxon>Micrococcales</taxon>
        <taxon>Promicromonosporaceae</taxon>
        <taxon>Myceligenerans</taxon>
    </lineage>
</organism>
<dbReference type="SUPFAM" id="SSF55464">
    <property type="entry name" value="Origin of replication-binding domain, RBD-like"/>
    <property type="match status" value="1"/>
</dbReference>
<dbReference type="RefSeq" id="WP_192861628.1">
    <property type="nucleotide sequence ID" value="NZ_JADAQT010000057.1"/>
</dbReference>
<accession>A0ABR9MVL1</accession>
<proteinExistence type="predicted"/>
<feature type="compositionally biased region" description="Basic and acidic residues" evidence="1">
    <location>
        <begin position="1277"/>
        <end position="1290"/>
    </location>
</feature>
<keyword evidence="4" id="KW-1185">Reference proteome</keyword>
<dbReference type="Pfam" id="PF13604">
    <property type="entry name" value="AAA_30"/>
    <property type="match status" value="1"/>
</dbReference>
<protein>
    <submittedName>
        <fullName evidence="3">Relaxase domain-containing protein</fullName>
    </submittedName>
</protein>
<evidence type="ECO:0000259" key="2">
    <source>
        <dbReference type="Pfam" id="PF08751"/>
    </source>
</evidence>
<dbReference type="CDD" id="cd18809">
    <property type="entry name" value="SF1_C_RecD"/>
    <property type="match status" value="1"/>
</dbReference>
<dbReference type="NCBIfam" id="NF041492">
    <property type="entry name" value="MobF"/>
    <property type="match status" value="1"/>
</dbReference>
<dbReference type="SUPFAM" id="SSF52540">
    <property type="entry name" value="P-loop containing nucleoside triphosphate hydrolases"/>
    <property type="match status" value="2"/>
</dbReference>
<dbReference type="InterPro" id="IPR027417">
    <property type="entry name" value="P-loop_NTPase"/>
</dbReference>
<name>A0ABR9MVL1_9MICO</name>
<evidence type="ECO:0000313" key="4">
    <source>
        <dbReference type="Proteomes" id="UP000625527"/>
    </source>
</evidence>
<dbReference type="EMBL" id="JADAQT010000057">
    <property type="protein sequence ID" value="MBE1875046.1"/>
    <property type="molecule type" value="Genomic_DNA"/>
</dbReference>
<dbReference type="Gene3D" id="2.30.30.940">
    <property type="match status" value="1"/>
</dbReference>
<feature type="region of interest" description="Disordered" evidence="1">
    <location>
        <begin position="1277"/>
        <end position="1326"/>
    </location>
</feature>
<feature type="domain" description="TrwC relaxase" evidence="2">
    <location>
        <begin position="8"/>
        <end position="396"/>
    </location>
</feature>
<dbReference type="Pfam" id="PF08751">
    <property type="entry name" value="TrwC"/>
    <property type="match status" value="1"/>
</dbReference>
<reference evidence="3 4" key="1">
    <citation type="submission" date="2020-10" db="EMBL/GenBank/DDBJ databases">
        <title>Myceligenerans pegani sp. nov., an endophytic actinomycete isolated from Peganum harmala L. in Xinjiang, China.</title>
        <authorList>
            <person name="Xin L."/>
        </authorList>
    </citation>
    <scope>NUCLEOTIDE SEQUENCE [LARGE SCALE GENOMIC DNA]</scope>
    <source>
        <strain evidence="3 4">TRM65318</strain>
    </source>
</reference>
<dbReference type="Gene3D" id="3.40.50.300">
    <property type="entry name" value="P-loop containing nucleotide triphosphate hydrolases"/>
    <property type="match status" value="2"/>
</dbReference>
<gene>
    <name evidence="3" type="ORF">IHE71_04875</name>
</gene>
<evidence type="ECO:0000313" key="3">
    <source>
        <dbReference type="EMBL" id="MBE1875046.1"/>
    </source>
</evidence>
<sequence>MTLHKLSAGSGYEYLTRQVAAADSTELGNSPLADYYAAKGEAPGRWIGSGLGDIDGLAPGDLVTAEQMRNLFGQGLHPLFGDENPLRLGAAYRTYSNERAVKFAVEVVRRIEQENAAAGRPAKARPDRAMVARIRSEVAAEFFVEDHGRLPKDARELAGAVARYSRFRTAVAGFDLTFSPVKSVSVLWALAPMQVARRIEAAHEAAFAEALRFIEEHALYTREGANGARQVEVSGLLGTAFTHRDSRAGDPDLHTHVAVANKVRTREGRWLTIYGKVLYEHVVAASEVYNTALERHLADDLGLEFAERPAAPGKRPVREIVGVDAELCEAWSARRVAVVARQRELTIEFEAVHGRPPSKSEAYGLAQQANLETREAKHEPRSLAEQRATWRSQAVALLGEQGVRNMLDNVLGADAPAPREAVTTKWVENVAARVVGELEARAATWQDWHLHAEAMRQIRAAADGVDLPAEHLTQVTAQVVDAARSRCVNLTPDLDEVAEPAALRRSDGVSVYRHTGADRYTTARILAAEERILAAAGRTDGAAVAADDVDLAMLELHAGGLRLNDAQRNLVTRMAASGRRVEVGVAPAGTGKTTAMRALTHTWRQAGGRGGAGGNVIGLAPSAAAAAALRGATGMPCDTLAKVIEELHHTGQRSRGGPPSWLTAIGPDTLVIIDEAAMADTLTLDTVIAFAIGREASVRLVGDDQQLAAIGAGGILRNLDHTIGAMRLDEPVRFTDPAEATATLALRDGDPSALGFYLDHDRVHVTDQTTVADRVYAAWANDRAAGLDALMLAPTRDLVAELNQRAQADRLTELDDRAVGRGTALSDGHTAYVGEVILTRHNDRRLRITGTDWVKNGDRWTVTKVRRNGALTARHHATGLSVTLPAAYLAEHTQLGYASTVHTAQGVTADTTHGILTGTESRQLLYTMLTRGRHANHVHVLTACPDAALSGSDIHMPTLFDLGALDTATETLEGVLARDGAAISATSVAQHAAAPATRLHQAALRYEDAVHAAAEHLIGPQRTDQIAQHAERALPELTDQPAWPALRARLTLAEADGHDATRLLDCAIIQRELTTAEDQAAVLTWRVDRLAPAGKGPLPWLPAVPRGLTSAPEWCQYVTARAAQVHDLTDHVLTQSRRVSTERAEEPVWMPTDGMLPDDLSARVAVWRAATDVAEADRRPTGATQHHPALRAHQRALERRLAEHLHELARRTWEPVVVAAAGRRDQETDTLADYLEQMRRLGLDPAARLREAIARGLLPDDYPTAALTSRIIHDRDAAGAEHDARPEHKHAPARTRSPARPQSPDHYLGPPHDHDTGQDHGQGIGI</sequence>
<comment type="caution">
    <text evidence="3">The sequence shown here is derived from an EMBL/GenBank/DDBJ whole genome shotgun (WGS) entry which is preliminary data.</text>
</comment>